<sequence>MRRELLLIITLILIVGSVPLASGKAVEEPTQRDVFLYEYFSKIILRFEDSLEYALVNESYGLTLANTTLNELELIHLEALYYREKGVNSTVMKVIPPFYEFSRELVVLNELMLEFRKNPTPAVTAGIRGTVLNMESLLDEIDSLGLMNGTKILKFNTEKVRKYLGEIDKIVSRTPSSGKFEIGISDSEPMLYQSVTIFGSCPGNETVTVIITKGNFTSFLIVTPQNGLFATMYQFRELGTYAVYATQGGLRSNTINVTVRKIPSVFLVENVYSAFLNQSLTVSGKLVDYYGNPLGEREITVGDETLVTGSDGGFAKSYHSSEAVTFQVPLEFAGDGTHTGTSKIVTVEFRRFPVAITLNGPERITLGEKAAFTGRVKPNMTFPLIVYVNDTPQFNITAENGTFSFALEPQSPGRLKVYVAFAGSEVYEGATSNVVLLTVVPPENTLPRYIAIVVLAMLLAAGILTRRKKDQTTPQASQKTVFKYAVGGNETSGEFLEIPEDIGEAYKLLRERLRKMFGISESLTPREVLRILRDWELYPDLEAVTKLHEKAVYGEIPLGGKELTEFRASIERLLRGERSE</sequence>
<proteinExistence type="predicted"/>
<evidence type="ECO:0000313" key="3">
    <source>
        <dbReference type="Proteomes" id="UP000076969"/>
    </source>
</evidence>
<accession>A0A172WFP0</accession>
<gene>
    <name evidence="2" type="ORF">A7C91_02915</name>
</gene>
<dbReference type="OrthoDB" id="101276at2157"/>
<dbReference type="KEGG" id="tpie:A7C91_02915"/>
<keyword evidence="1" id="KW-1133">Transmembrane helix</keyword>
<keyword evidence="1" id="KW-0472">Membrane</keyword>
<keyword evidence="3" id="KW-1185">Reference proteome</keyword>
<protein>
    <recommendedName>
        <fullName evidence="4">DUF4129 domain-containing protein</fullName>
    </recommendedName>
</protein>
<feature type="transmembrane region" description="Helical" evidence="1">
    <location>
        <begin position="446"/>
        <end position="465"/>
    </location>
</feature>
<evidence type="ECO:0000256" key="1">
    <source>
        <dbReference type="SAM" id="Phobius"/>
    </source>
</evidence>
<dbReference type="STRING" id="1712654.A7C91_02915"/>
<organism evidence="2 3">
    <name type="scientific">Thermococcus piezophilus</name>
    <dbReference type="NCBI Taxonomy" id="1712654"/>
    <lineage>
        <taxon>Archaea</taxon>
        <taxon>Methanobacteriati</taxon>
        <taxon>Methanobacteriota</taxon>
        <taxon>Thermococci</taxon>
        <taxon>Thermococcales</taxon>
        <taxon>Thermococcaceae</taxon>
        <taxon>Thermococcus</taxon>
    </lineage>
</organism>
<dbReference type="EMBL" id="CP015520">
    <property type="protein sequence ID" value="ANF22247.1"/>
    <property type="molecule type" value="Genomic_DNA"/>
</dbReference>
<dbReference type="AlphaFoldDB" id="A0A172WFP0"/>
<evidence type="ECO:0000313" key="2">
    <source>
        <dbReference type="EMBL" id="ANF22247.1"/>
    </source>
</evidence>
<name>A0A172WFP0_9EURY</name>
<keyword evidence="1" id="KW-0812">Transmembrane</keyword>
<dbReference type="Proteomes" id="UP000076969">
    <property type="component" value="Chromosome"/>
</dbReference>
<reference evidence="3" key="1">
    <citation type="journal article" date="2016" name="Syst. Appl. Microbiol.">
        <title>Thermococcus piezophilus sp. nov., a novel hyperthermophilic and piezophilic archaeon with a broad pressure range for growth, isolated from a deepest hydrothermal vent at the Mid-Cayman Rise.</title>
        <authorList>
            <person name="Dalmasso C."/>
            <person name="Oger P."/>
            <person name="Selva G."/>
            <person name="Courtine D."/>
            <person name="L'Haridon S."/>
            <person name="Garlaschelli A."/>
            <person name="Roussel E."/>
            <person name="Miyazaki J."/>
            <person name="Reveillaud J."/>
            <person name="Jebbar M."/>
            <person name="Takai K."/>
            <person name="Maignien L."/>
            <person name="Alain K."/>
        </authorList>
    </citation>
    <scope>NUCLEOTIDE SEQUENCE [LARGE SCALE GENOMIC DNA]</scope>
    <source>
        <strain evidence="3">CDGS</strain>
    </source>
</reference>
<evidence type="ECO:0008006" key="4">
    <source>
        <dbReference type="Google" id="ProtNLM"/>
    </source>
</evidence>